<organism evidence="1 2">
    <name type="scientific">Lolium multiflorum</name>
    <name type="common">Italian ryegrass</name>
    <name type="synonym">Lolium perenne subsp. multiflorum</name>
    <dbReference type="NCBI Taxonomy" id="4521"/>
    <lineage>
        <taxon>Eukaryota</taxon>
        <taxon>Viridiplantae</taxon>
        <taxon>Streptophyta</taxon>
        <taxon>Embryophyta</taxon>
        <taxon>Tracheophyta</taxon>
        <taxon>Spermatophyta</taxon>
        <taxon>Magnoliopsida</taxon>
        <taxon>Liliopsida</taxon>
        <taxon>Poales</taxon>
        <taxon>Poaceae</taxon>
        <taxon>BOP clade</taxon>
        <taxon>Pooideae</taxon>
        <taxon>Poodae</taxon>
        <taxon>Poeae</taxon>
        <taxon>Poeae Chloroplast Group 2 (Poeae type)</taxon>
        <taxon>Loliodinae</taxon>
        <taxon>Loliinae</taxon>
        <taxon>Lolium</taxon>
    </lineage>
</organism>
<name>A0AAD8R9N6_LOLMU</name>
<accession>A0AAD8R9N6</accession>
<reference evidence="1" key="1">
    <citation type="submission" date="2023-07" db="EMBL/GenBank/DDBJ databases">
        <title>A chromosome-level genome assembly of Lolium multiflorum.</title>
        <authorList>
            <person name="Chen Y."/>
            <person name="Copetti D."/>
            <person name="Kolliker R."/>
            <person name="Studer B."/>
        </authorList>
    </citation>
    <scope>NUCLEOTIDE SEQUENCE</scope>
    <source>
        <strain evidence="1">02402/16</strain>
        <tissue evidence="1">Leaf</tissue>
    </source>
</reference>
<dbReference type="Proteomes" id="UP001231189">
    <property type="component" value="Unassembled WGS sequence"/>
</dbReference>
<dbReference type="EMBL" id="JAUUTY010000006">
    <property type="protein sequence ID" value="KAK1615999.1"/>
    <property type="molecule type" value="Genomic_DNA"/>
</dbReference>
<gene>
    <name evidence="1" type="ORF">QYE76_021516</name>
</gene>
<comment type="caution">
    <text evidence="1">The sequence shown here is derived from an EMBL/GenBank/DDBJ whole genome shotgun (WGS) entry which is preliminary data.</text>
</comment>
<evidence type="ECO:0000313" key="2">
    <source>
        <dbReference type="Proteomes" id="UP001231189"/>
    </source>
</evidence>
<evidence type="ECO:0000313" key="1">
    <source>
        <dbReference type="EMBL" id="KAK1615999.1"/>
    </source>
</evidence>
<dbReference type="AlphaFoldDB" id="A0AAD8R9N6"/>
<protein>
    <submittedName>
        <fullName evidence="1">Uncharacterized protein</fullName>
    </submittedName>
</protein>
<sequence>MALETTPKFGSCSCSSPMAAEQEALDQMIAPPDEEDYCCGRRGRMGLFGILPCDTATNCKRRRVLLVRYHTMNTRGSVWRRAFWRTPASSAKKTIEEAECDVSPDLSQVKINKSANKAETGKLFSRNRA</sequence>
<keyword evidence="2" id="KW-1185">Reference proteome</keyword>
<proteinExistence type="predicted"/>